<dbReference type="EMBL" id="JASCTH010000005">
    <property type="protein sequence ID" value="MDI6098945.1"/>
    <property type="molecule type" value="Genomic_DNA"/>
</dbReference>
<keyword evidence="7 8" id="KW-0472">Membrane</keyword>
<evidence type="ECO:0000256" key="1">
    <source>
        <dbReference type="ARBA" id="ARBA00004651"/>
    </source>
</evidence>
<gene>
    <name evidence="9" type="ORF">QLQ12_10070</name>
</gene>
<evidence type="ECO:0000256" key="5">
    <source>
        <dbReference type="ARBA" id="ARBA00022692"/>
    </source>
</evidence>
<feature type="transmembrane region" description="Helical" evidence="8">
    <location>
        <begin position="65"/>
        <end position="85"/>
    </location>
</feature>
<feature type="transmembrane region" description="Helical" evidence="8">
    <location>
        <begin position="219"/>
        <end position="243"/>
    </location>
</feature>
<comment type="similarity">
    <text evidence="2">Belongs to the auxin efflux carrier (TC 2.A.69) family.</text>
</comment>
<keyword evidence="3" id="KW-0813">Transport</keyword>
<feature type="transmembrane region" description="Helical" evidence="8">
    <location>
        <begin position="281"/>
        <end position="301"/>
    </location>
</feature>
<protein>
    <submittedName>
        <fullName evidence="9">AEC family transporter</fullName>
    </submittedName>
</protein>
<keyword evidence="4" id="KW-1003">Cell membrane</keyword>
<keyword evidence="5 8" id="KW-0812">Transmembrane</keyword>
<dbReference type="Pfam" id="PF03547">
    <property type="entry name" value="Mem_trans"/>
    <property type="match status" value="1"/>
</dbReference>
<comment type="caution">
    <text evidence="9">The sequence shown here is derived from an EMBL/GenBank/DDBJ whole genome shotgun (WGS) entry which is preliminary data.</text>
</comment>
<evidence type="ECO:0000313" key="10">
    <source>
        <dbReference type="Proteomes" id="UP001241758"/>
    </source>
</evidence>
<keyword evidence="10" id="KW-1185">Reference proteome</keyword>
<dbReference type="InterPro" id="IPR004776">
    <property type="entry name" value="Mem_transp_PIN-like"/>
</dbReference>
<proteinExistence type="inferred from homology"/>
<dbReference type="PANTHER" id="PTHR36838:SF3">
    <property type="entry name" value="TRANSPORTER AUXIN EFFLUX CARRIER EC FAMILY"/>
    <property type="match status" value="1"/>
</dbReference>
<dbReference type="InterPro" id="IPR038770">
    <property type="entry name" value="Na+/solute_symporter_sf"/>
</dbReference>
<feature type="transmembrane region" description="Helical" evidence="8">
    <location>
        <begin position="184"/>
        <end position="207"/>
    </location>
</feature>
<evidence type="ECO:0000256" key="2">
    <source>
        <dbReference type="ARBA" id="ARBA00010145"/>
    </source>
</evidence>
<sequence>MIDALTGFALLAAIVLSGWALRRWGKLPGDTEAVLGRVTYLALAPCLLFEGTADAELRRLAGGPLLVSAMAAVVCFAVFAVLFVRRDRGTRILGALAGGYTNANYIGIPIATHILGDASLVVPIMLLQLLILTPMALTLLDATTSGAVSWRSAVLAPAGNPLIIAVAAGALVNITGVRLPQVLAAPVTTIGQAAVPVVLIAFGMSLSGRRVLAPGPDRLPAAVAVLLKTAGMPLVAFLLAWALGLPRDTTYTVTILAALPAAQNLYLYAQRAGTGLVLIRDAIFLSTLCCVPAMLTITALLGG</sequence>
<dbReference type="Proteomes" id="UP001241758">
    <property type="component" value="Unassembled WGS sequence"/>
</dbReference>
<name>A0ABT6WGW5_9ACTN</name>
<evidence type="ECO:0000256" key="4">
    <source>
        <dbReference type="ARBA" id="ARBA00022475"/>
    </source>
</evidence>
<dbReference type="PANTHER" id="PTHR36838">
    <property type="entry name" value="AUXIN EFFLUX CARRIER FAMILY PROTEIN"/>
    <property type="match status" value="1"/>
</dbReference>
<keyword evidence="6 8" id="KW-1133">Transmembrane helix</keyword>
<evidence type="ECO:0000256" key="6">
    <source>
        <dbReference type="ARBA" id="ARBA00022989"/>
    </source>
</evidence>
<feature type="transmembrane region" description="Helical" evidence="8">
    <location>
        <begin position="152"/>
        <end position="172"/>
    </location>
</feature>
<accession>A0ABT6WGW5</accession>
<organism evidence="9 10">
    <name type="scientific">Actinoplanes sandaracinus</name>
    <dbReference type="NCBI Taxonomy" id="3045177"/>
    <lineage>
        <taxon>Bacteria</taxon>
        <taxon>Bacillati</taxon>
        <taxon>Actinomycetota</taxon>
        <taxon>Actinomycetes</taxon>
        <taxon>Micromonosporales</taxon>
        <taxon>Micromonosporaceae</taxon>
        <taxon>Actinoplanes</taxon>
    </lineage>
</organism>
<evidence type="ECO:0000256" key="8">
    <source>
        <dbReference type="SAM" id="Phobius"/>
    </source>
</evidence>
<feature type="transmembrane region" description="Helical" evidence="8">
    <location>
        <begin position="92"/>
        <end position="114"/>
    </location>
</feature>
<evidence type="ECO:0000313" key="9">
    <source>
        <dbReference type="EMBL" id="MDI6098945.1"/>
    </source>
</evidence>
<dbReference type="RefSeq" id="WP_282758868.1">
    <property type="nucleotide sequence ID" value="NZ_JASCTH010000005.1"/>
</dbReference>
<feature type="transmembrane region" description="Helical" evidence="8">
    <location>
        <begin position="120"/>
        <end position="140"/>
    </location>
</feature>
<evidence type="ECO:0000256" key="7">
    <source>
        <dbReference type="ARBA" id="ARBA00023136"/>
    </source>
</evidence>
<feature type="transmembrane region" description="Helical" evidence="8">
    <location>
        <begin position="249"/>
        <end position="269"/>
    </location>
</feature>
<dbReference type="Gene3D" id="1.20.1530.20">
    <property type="match status" value="1"/>
</dbReference>
<comment type="subcellular location">
    <subcellularLocation>
        <location evidence="1">Cell membrane</location>
        <topology evidence="1">Multi-pass membrane protein</topology>
    </subcellularLocation>
</comment>
<evidence type="ECO:0000256" key="3">
    <source>
        <dbReference type="ARBA" id="ARBA00022448"/>
    </source>
</evidence>
<reference evidence="9 10" key="1">
    <citation type="submission" date="2023-05" db="EMBL/GenBank/DDBJ databases">
        <title>Actinoplanes sp. NEAU-A12 genome sequencing.</title>
        <authorList>
            <person name="Wang Z.-S."/>
        </authorList>
    </citation>
    <scope>NUCLEOTIDE SEQUENCE [LARGE SCALE GENOMIC DNA]</scope>
    <source>
        <strain evidence="9 10">NEAU-A12</strain>
    </source>
</reference>